<dbReference type="Gene3D" id="1.10.1040.10">
    <property type="entry name" value="N-(1-d-carboxylethyl)-l-norvaline Dehydrogenase, domain 2"/>
    <property type="match status" value="1"/>
</dbReference>
<dbReference type="GO" id="GO:0008677">
    <property type="term" value="F:2-dehydropantoate 2-reductase activity"/>
    <property type="evidence" value="ECO:0007669"/>
    <property type="project" value="UniProtKB-EC"/>
</dbReference>
<comment type="function">
    <text evidence="10">Catalyzes the NADPH-dependent reduction of ketopantoate into pantoic acid.</text>
</comment>
<evidence type="ECO:0000256" key="8">
    <source>
        <dbReference type="ARBA" id="ARBA00032024"/>
    </source>
</evidence>
<evidence type="ECO:0000256" key="6">
    <source>
        <dbReference type="ARBA" id="ARBA00022857"/>
    </source>
</evidence>
<dbReference type="Proteomes" id="UP000319627">
    <property type="component" value="Unassembled WGS sequence"/>
</dbReference>
<dbReference type="InterPro" id="IPR013328">
    <property type="entry name" value="6PGD_dom2"/>
</dbReference>
<keyword evidence="14" id="KW-1185">Reference proteome</keyword>
<comment type="pathway">
    <text evidence="1 10">Cofactor biosynthesis; (R)-pantothenate biosynthesis; (R)-pantoate from 3-methyl-2-oxobutanoate: step 2/2.</text>
</comment>
<evidence type="ECO:0000313" key="14">
    <source>
        <dbReference type="Proteomes" id="UP000319627"/>
    </source>
</evidence>
<proteinExistence type="inferred from homology"/>
<comment type="caution">
    <text evidence="13">The sequence shown here is derived from an EMBL/GenBank/DDBJ whole genome shotgun (WGS) entry which is preliminary data.</text>
</comment>
<dbReference type="InterPro" id="IPR013752">
    <property type="entry name" value="KPA_reductase"/>
</dbReference>
<dbReference type="Gene3D" id="3.40.50.720">
    <property type="entry name" value="NAD(P)-binding Rossmann-like Domain"/>
    <property type="match status" value="1"/>
</dbReference>
<keyword evidence="7 10" id="KW-0560">Oxidoreductase</keyword>
<gene>
    <name evidence="13" type="ORF">LX59_00153</name>
</gene>
<dbReference type="AlphaFoldDB" id="A0A562J238"/>
<dbReference type="Pfam" id="PF02558">
    <property type="entry name" value="ApbA"/>
    <property type="match status" value="1"/>
</dbReference>
<protein>
    <recommendedName>
        <fullName evidence="4 10">2-dehydropantoate 2-reductase</fullName>
        <ecNumber evidence="3 10">1.1.1.169</ecNumber>
    </recommendedName>
    <alternativeName>
        <fullName evidence="8 10">Ketopantoate reductase</fullName>
    </alternativeName>
</protein>
<dbReference type="SUPFAM" id="SSF48179">
    <property type="entry name" value="6-phosphogluconate dehydrogenase C-terminal domain-like"/>
    <property type="match status" value="1"/>
</dbReference>
<feature type="domain" description="Ketopantoate reductase N-terminal" evidence="11">
    <location>
        <begin position="22"/>
        <end position="170"/>
    </location>
</feature>
<keyword evidence="6 10" id="KW-0521">NADP</keyword>
<evidence type="ECO:0000256" key="4">
    <source>
        <dbReference type="ARBA" id="ARBA00019465"/>
    </source>
</evidence>
<dbReference type="UniPathway" id="UPA00028">
    <property type="reaction ID" value="UER00004"/>
</dbReference>
<dbReference type="NCBIfam" id="NF004311">
    <property type="entry name" value="PRK05708.1"/>
    <property type="match status" value="1"/>
</dbReference>
<evidence type="ECO:0000256" key="9">
    <source>
        <dbReference type="ARBA" id="ARBA00048793"/>
    </source>
</evidence>
<organism evidence="13 14">
    <name type="scientific">Azomonas agilis</name>
    <dbReference type="NCBI Taxonomy" id="116849"/>
    <lineage>
        <taxon>Bacteria</taxon>
        <taxon>Pseudomonadati</taxon>
        <taxon>Pseudomonadota</taxon>
        <taxon>Gammaproteobacteria</taxon>
        <taxon>Pseudomonadales</taxon>
        <taxon>Pseudomonadaceae</taxon>
        <taxon>Azomonas</taxon>
    </lineage>
</organism>
<dbReference type="InterPro" id="IPR036291">
    <property type="entry name" value="NAD(P)-bd_dom_sf"/>
</dbReference>
<dbReference type="GO" id="GO:0015940">
    <property type="term" value="P:pantothenate biosynthetic process"/>
    <property type="evidence" value="ECO:0007669"/>
    <property type="project" value="UniProtKB-UniPathway"/>
</dbReference>
<dbReference type="EC" id="1.1.1.169" evidence="3 10"/>
<evidence type="ECO:0000256" key="5">
    <source>
        <dbReference type="ARBA" id="ARBA00022655"/>
    </source>
</evidence>
<evidence type="ECO:0000256" key="3">
    <source>
        <dbReference type="ARBA" id="ARBA00013014"/>
    </source>
</evidence>
<feature type="domain" description="Ketopantoate reductase C-terminal" evidence="12">
    <location>
        <begin position="196"/>
        <end position="314"/>
    </location>
</feature>
<dbReference type="EMBL" id="VLKG01000001">
    <property type="protein sequence ID" value="TWH77248.1"/>
    <property type="molecule type" value="Genomic_DNA"/>
</dbReference>
<evidence type="ECO:0000256" key="2">
    <source>
        <dbReference type="ARBA" id="ARBA00007870"/>
    </source>
</evidence>
<evidence type="ECO:0000259" key="12">
    <source>
        <dbReference type="Pfam" id="PF08546"/>
    </source>
</evidence>
<evidence type="ECO:0000313" key="13">
    <source>
        <dbReference type="EMBL" id="TWH77248.1"/>
    </source>
</evidence>
<name>A0A562J238_9GAMM</name>
<evidence type="ECO:0000256" key="1">
    <source>
        <dbReference type="ARBA" id="ARBA00004994"/>
    </source>
</evidence>
<evidence type="ECO:0000259" key="11">
    <source>
        <dbReference type="Pfam" id="PF02558"/>
    </source>
</evidence>
<comment type="similarity">
    <text evidence="2 10">Belongs to the ketopantoate reductase family.</text>
</comment>
<dbReference type="SUPFAM" id="SSF51735">
    <property type="entry name" value="NAD(P)-binding Rossmann-fold domains"/>
    <property type="match status" value="1"/>
</dbReference>
<dbReference type="InterPro" id="IPR003710">
    <property type="entry name" value="ApbA"/>
</dbReference>
<dbReference type="GO" id="GO:0005737">
    <property type="term" value="C:cytoplasm"/>
    <property type="evidence" value="ECO:0007669"/>
    <property type="project" value="TreeGrafter"/>
</dbReference>
<dbReference type="PANTHER" id="PTHR43765:SF2">
    <property type="entry name" value="2-DEHYDROPANTOATE 2-REDUCTASE"/>
    <property type="match status" value="1"/>
</dbReference>
<reference evidence="13 14" key="1">
    <citation type="submission" date="2019-07" db="EMBL/GenBank/DDBJ databases">
        <title>Genomic Encyclopedia of Type Strains, Phase I: the one thousand microbial genomes (KMG-I) project.</title>
        <authorList>
            <person name="Kyrpides N."/>
        </authorList>
    </citation>
    <scope>NUCLEOTIDE SEQUENCE [LARGE SCALE GENOMIC DNA]</scope>
    <source>
        <strain evidence="13 14">DSM 375</strain>
    </source>
</reference>
<dbReference type="InterPro" id="IPR008927">
    <property type="entry name" value="6-PGluconate_DH-like_C_sf"/>
</dbReference>
<dbReference type="Pfam" id="PF08546">
    <property type="entry name" value="ApbA_C"/>
    <property type="match status" value="1"/>
</dbReference>
<accession>A0A562J238</accession>
<evidence type="ECO:0000256" key="7">
    <source>
        <dbReference type="ARBA" id="ARBA00023002"/>
    </source>
</evidence>
<dbReference type="PANTHER" id="PTHR43765">
    <property type="entry name" value="2-DEHYDROPANTOATE 2-REDUCTASE-RELATED"/>
    <property type="match status" value="1"/>
</dbReference>
<keyword evidence="5 10" id="KW-0566">Pantothenate biosynthesis</keyword>
<evidence type="ECO:0000256" key="10">
    <source>
        <dbReference type="RuleBase" id="RU362068"/>
    </source>
</evidence>
<sequence>MALVTQPLISSPTISEPAKACWHVLGVGSLGSLWATRLAQAGHEVRLILRDAERLSAYQAAGGYLRLQQPQQQSCTDYALAAETPDTITSIQRLVVACKAYDVVSALKPLLSRLQGAEVLLLQNGLGSQQAVMEFLPHTRCLLVSSTEGAYRQQPFQVVHAGVGQNWLGDPLRPQQPPEWLKDLAQANIPHVWAENIMGRLWRKLAINCAINPLTVLLRCRNGVLLEHQSQWEPICLELQQLLSSAGHPESAHDLIPEVQQILQATQANYSSMYQDVKQARPTEITYLLGYACTEAQRLGLELPHLQRLHQQLQQELSALGLPSH</sequence>
<dbReference type="InterPro" id="IPR013332">
    <property type="entry name" value="KPR_N"/>
</dbReference>
<dbReference type="NCBIfam" id="TIGR00745">
    <property type="entry name" value="apbA_panE"/>
    <property type="match status" value="1"/>
</dbReference>
<dbReference type="InterPro" id="IPR050838">
    <property type="entry name" value="Ketopantoate_reductase"/>
</dbReference>
<dbReference type="GO" id="GO:0050661">
    <property type="term" value="F:NADP binding"/>
    <property type="evidence" value="ECO:0007669"/>
    <property type="project" value="TreeGrafter"/>
</dbReference>
<comment type="catalytic activity">
    <reaction evidence="9 10">
        <text>(R)-pantoate + NADP(+) = 2-dehydropantoate + NADPH + H(+)</text>
        <dbReference type="Rhea" id="RHEA:16233"/>
        <dbReference type="ChEBI" id="CHEBI:11561"/>
        <dbReference type="ChEBI" id="CHEBI:15378"/>
        <dbReference type="ChEBI" id="CHEBI:15980"/>
        <dbReference type="ChEBI" id="CHEBI:57783"/>
        <dbReference type="ChEBI" id="CHEBI:58349"/>
        <dbReference type="EC" id="1.1.1.169"/>
    </reaction>
</comment>